<sequence>MSQSQIVPVKLADNEKNRKNEDTHKKSPQKLWAHIKTSSGAEVRLFQGVSPQLTQMILEKI</sequence>
<comment type="caution">
    <text evidence="2">The sequence shown here is derived from an EMBL/GenBank/DDBJ whole genome shotgun (WGS) entry which is preliminary data.</text>
</comment>
<reference evidence="2 3" key="1">
    <citation type="submission" date="2015-06" db="EMBL/GenBank/DDBJ databases">
        <title>The Genome Sequence of Enterococcus cecorum 170AEA1.</title>
        <authorList>
            <consortium name="The Broad Institute Genomics Platform"/>
            <consortium name="The Broad Institute Genome Sequencing Center for Infectious Disease"/>
            <person name="Earl A.M."/>
            <person name="Van Tyne D."/>
            <person name="Lebreton F."/>
            <person name="Saavedra J.T."/>
            <person name="Gilmore M.S."/>
            <person name="Manson McGuire A."/>
            <person name="Clock S."/>
            <person name="Crupain M."/>
            <person name="Rangan U."/>
            <person name="Young S."/>
            <person name="Abouelleil A."/>
            <person name="Cao P."/>
            <person name="Chapman S.B."/>
            <person name="Griggs A."/>
            <person name="Priest M."/>
            <person name="Shea T."/>
            <person name="Wortman J."/>
            <person name="Nusbaum C."/>
            <person name="Birren B."/>
        </authorList>
    </citation>
    <scope>NUCLEOTIDE SEQUENCE [LARGE SCALE GENOMIC DNA]</scope>
    <source>
        <strain evidence="2 3">170AEA1</strain>
    </source>
</reference>
<feature type="region of interest" description="Disordered" evidence="1">
    <location>
        <begin position="1"/>
        <end position="28"/>
    </location>
</feature>
<protein>
    <submittedName>
        <fullName evidence="2">Uncharacterized protein</fullName>
    </submittedName>
</protein>
<evidence type="ECO:0000313" key="2">
    <source>
        <dbReference type="EMBL" id="RBR27968.1"/>
    </source>
</evidence>
<evidence type="ECO:0000256" key="1">
    <source>
        <dbReference type="SAM" id="MobiDB-lite"/>
    </source>
</evidence>
<evidence type="ECO:0000313" key="3">
    <source>
        <dbReference type="Proteomes" id="UP000252800"/>
    </source>
</evidence>
<organism evidence="2 3">
    <name type="scientific">Enterococcus cecorum</name>
    <dbReference type="NCBI Taxonomy" id="44008"/>
    <lineage>
        <taxon>Bacteria</taxon>
        <taxon>Bacillati</taxon>
        <taxon>Bacillota</taxon>
        <taxon>Bacilli</taxon>
        <taxon>Lactobacillales</taxon>
        <taxon>Enterococcaceae</taxon>
        <taxon>Enterococcus</taxon>
    </lineage>
</organism>
<dbReference type="EMBL" id="LEOY01000019">
    <property type="protein sequence ID" value="RBR27968.1"/>
    <property type="molecule type" value="Genomic_DNA"/>
</dbReference>
<dbReference type="AlphaFoldDB" id="A0A366SE15"/>
<name>A0A366SE15_9ENTE</name>
<dbReference type="RefSeq" id="WP_113785014.1">
    <property type="nucleotide sequence ID" value="NZ_KZ845746.1"/>
</dbReference>
<dbReference type="Proteomes" id="UP000252800">
    <property type="component" value="Unassembled WGS sequence"/>
</dbReference>
<gene>
    <name evidence="2" type="ORF">EB18_01933</name>
</gene>
<proteinExistence type="predicted"/>
<accession>A0A366SE15</accession>
<feature type="compositionally biased region" description="Basic and acidic residues" evidence="1">
    <location>
        <begin position="12"/>
        <end position="25"/>
    </location>
</feature>